<dbReference type="GO" id="GO:0007166">
    <property type="term" value="P:cell surface receptor signaling pathway"/>
    <property type="evidence" value="ECO:0007669"/>
    <property type="project" value="TreeGrafter"/>
</dbReference>
<dbReference type="GO" id="GO:0009897">
    <property type="term" value="C:external side of plasma membrane"/>
    <property type="evidence" value="ECO:0007669"/>
    <property type="project" value="TreeGrafter"/>
</dbReference>
<dbReference type="SUPFAM" id="SSF48726">
    <property type="entry name" value="Immunoglobulin"/>
    <property type="match status" value="1"/>
</dbReference>
<feature type="domain" description="Ig-like" evidence="6">
    <location>
        <begin position="23"/>
        <end position="95"/>
    </location>
</feature>
<dbReference type="Gene3D" id="2.60.40.10">
    <property type="entry name" value="Immunoglobulins"/>
    <property type="match status" value="2"/>
</dbReference>
<dbReference type="InterPro" id="IPR003599">
    <property type="entry name" value="Ig_sub"/>
</dbReference>
<keyword evidence="1 5" id="KW-0732">Signal</keyword>
<name>A0A3B3RPH9_9TELE</name>
<dbReference type="SMART" id="SM00408">
    <property type="entry name" value="IGc2"/>
    <property type="match status" value="2"/>
</dbReference>
<dbReference type="InterPro" id="IPR036179">
    <property type="entry name" value="Ig-like_dom_sf"/>
</dbReference>
<reference evidence="7" key="1">
    <citation type="submission" date="2025-05" db="UniProtKB">
        <authorList>
            <consortium name="Ensembl"/>
        </authorList>
    </citation>
    <scope>IDENTIFICATION</scope>
</reference>
<feature type="compositionally biased region" description="Basic and acidic residues" evidence="3">
    <location>
        <begin position="426"/>
        <end position="456"/>
    </location>
</feature>
<keyword evidence="4" id="KW-1133">Transmembrane helix</keyword>
<dbReference type="PROSITE" id="PS50835">
    <property type="entry name" value="IG_LIKE"/>
    <property type="match status" value="2"/>
</dbReference>
<accession>A0A3B3RPH9</accession>
<proteinExistence type="predicted"/>
<keyword evidence="2" id="KW-1015">Disulfide bond</keyword>
<dbReference type="Pfam" id="PF13895">
    <property type="entry name" value="Ig_2"/>
    <property type="match status" value="1"/>
</dbReference>
<dbReference type="GeneTree" id="ENSGT00440000036191"/>
<dbReference type="AlphaFoldDB" id="A0A3B3RPH9"/>
<dbReference type="GO" id="GO:0004888">
    <property type="term" value="F:transmembrane signaling receptor activity"/>
    <property type="evidence" value="ECO:0007669"/>
    <property type="project" value="TreeGrafter"/>
</dbReference>
<feature type="signal peptide" evidence="5">
    <location>
        <begin position="1"/>
        <end position="19"/>
    </location>
</feature>
<evidence type="ECO:0000259" key="6">
    <source>
        <dbReference type="PROSITE" id="PS50835"/>
    </source>
</evidence>
<evidence type="ECO:0000256" key="2">
    <source>
        <dbReference type="ARBA" id="ARBA00023157"/>
    </source>
</evidence>
<dbReference type="InterPro" id="IPR050488">
    <property type="entry name" value="Ig_Fc_receptor"/>
</dbReference>
<feature type="region of interest" description="Disordered" evidence="3">
    <location>
        <begin position="426"/>
        <end position="500"/>
    </location>
</feature>
<dbReference type="InterPro" id="IPR013783">
    <property type="entry name" value="Ig-like_fold"/>
</dbReference>
<organism evidence="7 8">
    <name type="scientific">Paramormyrops kingsleyae</name>
    <dbReference type="NCBI Taxonomy" id="1676925"/>
    <lineage>
        <taxon>Eukaryota</taxon>
        <taxon>Metazoa</taxon>
        <taxon>Chordata</taxon>
        <taxon>Craniata</taxon>
        <taxon>Vertebrata</taxon>
        <taxon>Euteleostomi</taxon>
        <taxon>Actinopterygii</taxon>
        <taxon>Neopterygii</taxon>
        <taxon>Teleostei</taxon>
        <taxon>Osteoglossocephala</taxon>
        <taxon>Osteoglossomorpha</taxon>
        <taxon>Osteoglossiformes</taxon>
        <taxon>Mormyridae</taxon>
        <taxon>Paramormyrops</taxon>
    </lineage>
</organism>
<keyword evidence="4" id="KW-0472">Membrane</keyword>
<dbReference type="InterPro" id="IPR003598">
    <property type="entry name" value="Ig_sub2"/>
</dbReference>
<dbReference type="PANTHER" id="PTHR11481:SF64">
    <property type="entry name" value="FC RECEPTOR-LIKE PROTEIN 4"/>
    <property type="match status" value="1"/>
</dbReference>
<evidence type="ECO:0000256" key="1">
    <source>
        <dbReference type="ARBA" id="ARBA00022729"/>
    </source>
</evidence>
<feature type="transmembrane region" description="Helical" evidence="4">
    <location>
        <begin position="367"/>
        <end position="391"/>
    </location>
</feature>
<evidence type="ECO:0000313" key="7">
    <source>
        <dbReference type="Ensembl" id="ENSPKIP00000020404.1"/>
    </source>
</evidence>
<dbReference type="Ensembl" id="ENSPKIT00000001048.1">
    <property type="protein sequence ID" value="ENSPKIP00000020431.1"/>
    <property type="gene ID" value="ENSPKIG00000005199.1"/>
</dbReference>
<evidence type="ECO:0000256" key="4">
    <source>
        <dbReference type="SAM" id="Phobius"/>
    </source>
</evidence>
<dbReference type="Proteomes" id="UP000261540">
    <property type="component" value="Unplaced"/>
</dbReference>
<evidence type="ECO:0000313" key="8">
    <source>
        <dbReference type="Proteomes" id="UP000261540"/>
    </source>
</evidence>
<keyword evidence="8" id="KW-1185">Reference proteome</keyword>
<dbReference type="PANTHER" id="PTHR11481">
    <property type="entry name" value="IMMUNOGLOBULIN FC RECEPTOR"/>
    <property type="match status" value="1"/>
</dbReference>
<feature type="chain" id="PRO_5044589356" description="Ig-like domain-containing protein" evidence="5">
    <location>
        <begin position="20"/>
        <end position="550"/>
    </location>
</feature>
<dbReference type="GO" id="GO:0006955">
    <property type="term" value="P:immune response"/>
    <property type="evidence" value="ECO:0007669"/>
    <property type="project" value="TreeGrafter"/>
</dbReference>
<feature type="domain" description="Ig-like" evidence="6">
    <location>
        <begin position="207"/>
        <end position="275"/>
    </location>
</feature>
<dbReference type="Ensembl" id="ENSPKIT00000001021.1">
    <property type="protein sequence ID" value="ENSPKIP00000020404.1"/>
    <property type="gene ID" value="ENSPKIG00000005199.1"/>
</dbReference>
<dbReference type="SMART" id="SM00409">
    <property type="entry name" value="IG"/>
    <property type="match status" value="2"/>
</dbReference>
<sequence>MKNVVVLFAFGAILPFSLGQSKPTVTIKEQFLPVYLGDTIVLTCSEGGNVKWIFNGNEIPDQTQQNYIFTIKSTSAQGPYACQVHGSQSDAYNLKIKDSFPPEVLVIQSGHSVVYKDDSVLLALYVDDCLNWMCYVYKKQRFYHVKIKDYPKTGPLEFMTSSMEKTSEPYIYWCKKKNTTMRSSTVVLMVTDLMVKLVPHPALPLLGKNLELECVTHGAPTVNNIIFYKDGKAMQSHPQKDVKYLIENMSKTNKGNYECEATYTNQASSSNSEFTVKSEPQKVVGIDMTLVAVMSYTPGYPVCTCSECKTAGKSEFFEIVNGHYKKHETTTLSKGKYACRVHWDAGASSFSLPIFVSGEDPIVSKTVVIVVVIVLILIVILTVGYFHYFYLKRRNKQEFFSHSLSILAEALYQEVPLDAVKSDKGEGGYEELKGGKRGERSGEYDTLKGPDADKVTTAEVSDTGEQGGYEGLKVSQDDSRKNEYQTLKGEGGKGAEGGYEALKTSKAEEDAGVYHTLGPAGEQGAGYEALKLSKAEGKEGEYQTIQPGGN</sequence>
<keyword evidence="4" id="KW-0812">Transmembrane</keyword>
<evidence type="ECO:0000256" key="5">
    <source>
        <dbReference type="SAM" id="SignalP"/>
    </source>
</evidence>
<evidence type="ECO:0000256" key="3">
    <source>
        <dbReference type="SAM" id="MobiDB-lite"/>
    </source>
</evidence>
<protein>
    <recommendedName>
        <fullName evidence="6">Ig-like domain-containing protein</fullName>
    </recommendedName>
</protein>
<dbReference type="InterPro" id="IPR007110">
    <property type="entry name" value="Ig-like_dom"/>
</dbReference>